<organism evidence="6">
    <name type="scientific">gut metagenome</name>
    <dbReference type="NCBI Taxonomy" id="749906"/>
    <lineage>
        <taxon>unclassified sequences</taxon>
        <taxon>metagenomes</taxon>
        <taxon>organismal metagenomes</taxon>
    </lineage>
</organism>
<feature type="non-terminal residue" evidence="6">
    <location>
        <position position="171"/>
    </location>
</feature>
<dbReference type="EMBL" id="AMCI01007655">
    <property type="protein sequence ID" value="EJW92259.1"/>
    <property type="molecule type" value="Genomic_DNA"/>
</dbReference>
<keyword evidence="3" id="KW-0479">Metal-binding</keyword>
<evidence type="ECO:0000256" key="4">
    <source>
        <dbReference type="ARBA" id="ARBA00023004"/>
    </source>
</evidence>
<dbReference type="PANTHER" id="PTHR30426">
    <property type="entry name" value="4-HYDROXY-3-METHYLBUT-2-ENYL DIPHOSPHATE REDUCTASE"/>
    <property type="match status" value="1"/>
</dbReference>
<protein>
    <submittedName>
        <fullName evidence="6">4-hydroxy-3-methylbut-2-enyl diphosphate reductase</fullName>
    </submittedName>
</protein>
<dbReference type="InterPro" id="IPR003451">
    <property type="entry name" value="LytB/IspH"/>
</dbReference>
<evidence type="ECO:0000256" key="1">
    <source>
        <dbReference type="ARBA" id="ARBA00001966"/>
    </source>
</evidence>
<comment type="caution">
    <text evidence="6">The sequence shown here is derived from an EMBL/GenBank/DDBJ whole genome shotgun (WGS) entry which is preliminary data.</text>
</comment>
<dbReference type="GO" id="GO:0051539">
    <property type="term" value="F:4 iron, 4 sulfur cluster binding"/>
    <property type="evidence" value="ECO:0007669"/>
    <property type="project" value="UniProtKB-KW"/>
</dbReference>
<keyword evidence="4" id="KW-0408">Iron</keyword>
<feature type="non-terminal residue" evidence="6">
    <location>
        <position position="1"/>
    </location>
</feature>
<evidence type="ECO:0000256" key="3">
    <source>
        <dbReference type="ARBA" id="ARBA00022723"/>
    </source>
</evidence>
<dbReference type="PANTHER" id="PTHR30426:SF0">
    <property type="entry name" value="4-HYDROXY-3-METHYLBUT-2-ENYL DIPHOSPHATE REDUCTASE"/>
    <property type="match status" value="1"/>
</dbReference>
<sequence>FLSVCTLYPKSNRQTFTQQQEVIFYIGKKGHPEAEGATFRQENVYLIETIADIPSGIDKPIFVTNQTTMSIVDLQELFDEIKRRYPHAVLCDEICNATRVRQKAVFDLAKQDIDLLIVVGDPASNNTRKLAQIGKNAGILNVIQLEDASQLLPETLKGIHRVAITSGASTP</sequence>
<dbReference type="AlphaFoldDB" id="J9FY25"/>
<keyword evidence="5" id="KW-0411">Iron-sulfur</keyword>
<dbReference type="GO" id="GO:0050992">
    <property type="term" value="P:dimethylallyl diphosphate biosynthetic process"/>
    <property type="evidence" value="ECO:0007669"/>
    <property type="project" value="InterPro"/>
</dbReference>
<accession>J9FY25</accession>
<comment type="cofactor">
    <cofactor evidence="1">
        <name>[4Fe-4S] cluster</name>
        <dbReference type="ChEBI" id="CHEBI:49883"/>
    </cofactor>
</comment>
<keyword evidence="2" id="KW-0004">4Fe-4S</keyword>
<dbReference type="Pfam" id="PF02401">
    <property type="entry name" value="LYTB"/>
    <property type="match status" value="1"/>
</dbReference>
<dbReference type="GO" id="GO:0019288">
    <property type="term" value="P:isopentenyl diphosphate biosynthetic process, methylerythritol 4-phosphate pathway"/>
    <property type="evidence" value="ECO:0007669"/>
    <property type="project" value="InterPro"/>
</dbReference>
<evidence type="ECO:0000313" key="6">
    <source>
        <dbReference type="EMBL" id="EJW92259.1"/>
    </source>
</evidence>
<dbReference type="Gene3D" id="3.40.1010.20">
    <property type="entry name" value="4-hydroxy-3-methylbut-2-enyl diphosphate reductase, catalytic domain"/>
    <property type="match status" value="2"/>
</dbReference>
<proteinExistence type="predicted"/>
<dbReference type="GO" id="GO:0051745">
    <property type="term" value="F:4-hydroxy-3-methylbut-2-enyl diphosphate reductase activity"/>
    <property type="evidence" value="ECO:0007669"/>
    <property type="project" value="InterPro"/>
</dbReference>
<dbReference type="GO" id="GO:0046872">
    <property type="term" value="F:metal ion binding"/>
    <property type="evidence" value="ECO:0007669"/>
    <property type="project" value="UniProtKB-KW"/>
</dbReference>
<evidence type="ECO:0000256" key="5">
    <source>
        <dbReference type="ARBA" id="ARBA00023014"/>
    </source>
</evidence>
<evidence type="ECO:0000256" key="2">
    <source>
        <dbReference type="ARBA" id="ARBA00022485"/>
    </source>
</evidence>
<reference evidence="6" key="1">
    <citation type="journal article" date="2012" name="PLoS ONE">
        <title>Gene sets for utilization of primary and secondary nutrition supplies in the distal gut of endangered iberian lynx.</title>
        <authorList>
            <person name="Alcaide M."/>
            <person name="Messina E."/>
            <person name="Richter M."/>
            <person name="Bargiela R."/>
            <person name="Peplies J."/>
            <person name="Huws S.A."/>
            <person name="Newbold C.J."/>
            <person name="Golyshin P.N."/>
            <person name="Simon M.A."/>
            <person name="Lopez G."/>
            <person name="Yakimov M.M."/>
            <person name="Ferrer M."/>
        </authorList>
    </citation>
    <scope>NUCLEOTIDE SEQUENCE</scope>
</reference>
<name>J9FY25_9ZZZZ</name>
<gene>
    <name evidence="6" type="ORF">EVA_19634</name>
</gene>